<dbReference type="InterPro" id="IPR001296">
    <property type="entry name" value="Glyco_trans_1"/>
</dbReference>
<gene>
    <name evidence="3" type="ORF">ASU31_01750</name>
</gene>
<reference evidence="3 4" key="1">
    <citation type="submission" date="2015-11" db="EMBL/GenBank/DDBJ databases">
        <title>Sequence of Pedobacter ginsenosidimutans.</title>
        <authorList>
            <person name="Carson E."/>
            <person name="Keyser V."/>
            <person name="Newman J."/>
            <person name="Miller J."/>
        </authorList>
    </citation>
    <scope>NUCLEOTIDE SEQUENCE [LARGE SCALE GENOMIC DNA]</scope>
    <source>
        <strain evidence="3 4">KACC 14530</strain>
    </source>
</reference>
<dbReference type="RefSeq" id="WP_057930665.1">
    <property type="nucleotide sequence ID" value="NZ_LMZQ01000001.1"/>
</dbReference>
<organism evidence="3 4">
    <name type="scientific">Pedobacter ginsenosidimutans</name>
    <dbReference type="NCBI Taxonomy" id="687842"/>
    <lineage>
        <taxon>Bacteria</taxon>
        <taxon>Pseudomonadati</taxon>
        <taxon>Bacteroidota</taxon>
        <taxon>Sphingobacteriia</taxon>
        <taxon>Sphingobacteriales</taxon>
        <taxon>Sphingobacteriaceae</taxon>
        <taxon>Pedobacter</taxon>
    </lineage>
</organism>
<dbReference type="PANTHER" id="PTHR46401">
    <property type="entry name" value="GLYCOSYLTRANSFERASE WBBK-RELATED"/>
    <property type="match status" value="1"/>
</dbReference>
<name>A0A0T5VVZ4_9SPHI</name>
<evidence type="ECO:0000313" key="4">
    <source>
        <dbReference type="Proteomes" id="UP000051950"/>
    </source>
</evidence>
<feature type="domain" description="Glycosyl transferase family 1" evidence="2">
    <location>
        <begin position="208"/>
        <end position="377"/>
    </location>
</feature>
<dbReference type="CDD" id="cd03794">
    <property type="entry name" value="GT4_WbuB-like"/>
    <property type="match status" value="1"/>
</dbReference>
<sequence>MQKERILINDFGGYPFPIGLSRYLANQGYVVMHCYLSNINTPHGNMIKRDSDPETLIIQPVMLKAEFSKYSFVGRLKGELEYAGKVSKLIDTFKPNIFLSANTPLLAQGNLLSKCERSNVKFIYWCQDIHSIALKGFLRKKIPLFGGLAAKYFEYKEVRLLKRSKAIITISEDFNEIFAGWKIKLNNVYAIHNWAPIDELVSYPKQNDWSSKLGLDAKFVVTYSGTLGLKHNPSLIANAAKALKDNDKIQFLVVSEGLGADFLSEKKKEYQLDNLTLLPFQDYKDLPKILSSADVLLSILENDAALYSVPSKVLTYLCSRKPIILSVPLDNLAAKIVFKYNAGFCISPGNHAELVEKIVHLLNNPELKLSLGENGRKYAEENFDLDIIGRKFISVFEAIKN</sequence>
<protein>
    <recommendedName>
        <fullName evidence="2">Glycosyl transferase family 1 domain-containing protein</fullName>
    </recommendedName>
</protein>
<dbReference type="Pfam" id="PF00534">
    <property type="entry name" value="Glycos_transf_1"/>
    <property type="match status" value="1"/>
</dbReference>
<comment type="caution">
    <text evidence="3">The sequence shown here is derived from an EMBL/GenBank/DDBJ whole genome shotgun (WGS) entry which is preliminary data.</text>
</comment>
<keyword evidence="4" id="KW-1185">Reference proteome</keyword>
<dbReference type="PANTHER" id="PTHR46401:SF2">
    <property type="entry name" value="GLYCOSYLTRANSFERASE WBBK-RELATED"/>
    <property type="match status" value="1"/>
</dbReference>
<dbReference type="AlphaFoldDB" id="A0A0T5VVZ4"/>
<evidence type="ECO:0000259" key="2">
    <source>
        <dbReference type="Pfam" id="PF00534"/>
    </source>
</evidence>
<dbReference type="STRING" id="687842.ASU31_01750"/>
<keyword evidence="1" id="KW-0808">Transferase</keyword>
<dbReference type="Gene3D" id="3.40.50.2000">
    <property type="entry name" value="Glycogen Phosphorylase B"/>
    <property type="match status" value="2"/>
</dbReference>
<accession>A0A0T5VVZ4</accession>
<dbReference type="EMBL" id="LMZQ01000001">
    <property type="protein sequence ID" value="KRT18035.1"/>
    <property type="molecule type" value="Genomic_DNA"/>
</dbReference>
<dbReference type="SUPFAM" id="SSF53756">
    <property type="entry name" value="UDP-Glycosyltransferase/glycogen phosphorylase"/>
    <property type="match status" value="1"/>
</dbReference>
<evidence type="ECO:0000256" key="1">
    <source>
        <dbReference type="ARBA" id="ARBA00022679"/>
    </source>
</evidence>
<proteinExistence type="predicted"/>
<dbReference type="GO" id="GO:0016757">
    <property type="term" value="F:glycosyltransferase activity"/>
    <property type="evidence" value="ECO:0007669"/>
    <property type="project" value="InterPro"/>
</dbReference>
<evidence type="ECO:0000313" key="3">
    <source>
        <dbReference type="EMBL" id="KRT18035.1"/>
    </source>
</evidence>
<dbReference type="Proteomes" id="UP000051950">
    <property type="component" value="Unassembled WGS sequence"/>
</dbReference>
<dbReference type="GO" id="GO:0009103">
    <property type="term" value="P:lipopolysaccharide biosynthetic process"/>
    <property type="evidence" value="ECO:0007669"/>
    <property type="project" value="TreeGrafter"/>
</dbReference>
<dbReference type="OrthoDB" id="791981at2"/>